<dbReference type="Gene3D" id="2.60.120.10">
    <property type="entry name" value="Jelly Rolls"/>
    <property type="match status" value="1"/>
</dbReference>
<dbReference type="EMBL" id="JTDK01000010">
    <property type="protein sequence ID" value="KHK97457.1"/>
    <property type="molecule type" value="Genomic_DNA"/>
</dbReference>
<comment type="caution">
    <text evidence="3">The sequence shown here is derived from an EMBL/GenBank/DDBJ whole genome shotgun (WGS) entry which is preliminary data.</text>
</comment>
<evidence type="ECO:0000259" key="2">
    <source>
        <dbReference type="Pfam" id="PF07883"/>
    </source>
</evidence>
<dbReference type="AlphaFoldDB" id="A0A0B2A7D0"/>
<keyword evidence="4" id="KW-1185">Reference proteome</keyword>
<accession>A0A0B2A7D0</accession>
<evidence type="ECO:0000256" key="1">
    <source>
        <dbReference type="SAM" id="MobiDB-lite"/>
    </source>
</evidence>
<dbReference type="CDD" id="cd02231">
    <property type="entry name" value="cupin_BLL6423-like"/>
    <property type="match status" value="1"/>
</dbReference>
<evidence type="ECO:0000313" key="4">
    <source>
        <dbReference type="Proteomes" id="UP000031030"/>
    </source>
</evidence>
<feature type="domain" description="Cupin type-2" evidence="2">
    <location>
        <begin position="105"/>
        <end position="166"/>
    </location>
</feature>
<dbReference type="Proteomes" id="UP000031030">
    <property type="component" value="Unassembled WGS sequence"/>
</dbReference>
<feature type="region of interest" description="Disordered" evidence="1">
    <location>
        <begin position="53"/>
        <end position="75"/>
    </location>
</feature>
<dbReference type="InterPro" id="IPR047142">
    <property type="entry name" value="OryJ/VirC-like"/>
</dbReference>
<reference evidence="3 4" key="1">
    <citation type="submission" date="2014-11" db="EMBL/GenBank/DDBJ databases">
        <title>Genome sequence of Microbacterium mangrovi MUSC 115(T).</title>
        <authorList>
            <person name="Lee L.-H."/>
        </authorList>
    </citation>
    <scope>NUCLEOTIDE SEQUENCE [LARGE SCALE GENOMIC DNA]</scope>
    <source>
        <strain evidence="3 4">MUSC 115</strain>
    </source>
</reference>
<dbReference type="InterPro" id="IPR013096">
    <property type="entry name" value="Cupin_2"/>
</dbReference>
<feature type="compositionally biased region" description="Low complexity" evidence="1">
    <location>
        <begin position="63"/>
        <end position="75"/>
    </location>
</feature>
<dbReference type="Pfam" id="PF07883">
    <property type="entry name" value="Cupin_2"/>
    <property type="match status" value="1"/>
</dbReference>
<proteinExistence type="predicted"/>
<dbReference type="InterPro" id="IPR014710">
    <property type="entry name" value="RmlC-like_jellyroll"/>
</dbReference>
<dbReference type="InterPro" id="IPR011051">
    <property type="entry name" value="RmlC_Cupin_sf"/>
</dbReference>
<evidence type="ECO:0000313" key="3">
    <source>
        <dbReference type="EMBL" id="KHK97457.1"/>
    </source>
</evidence>
<dbReference type="STRING" id="1348253.LK09_11915"/>
<organism evidence="3 4">
    <name type="scientific">Microbacterium mangrovi</name>
    <dbReference type="NCBI Taxonomy" id="1348253"/>
    <lineage>
        <taxon>Bacteria</taxon>
        <taxon>Bacillati</taxon>
        <taxon>Actinomycetota</taxon>
        <taxon>Actinomycetes</taxon>
        <taxon>Micrococcales</taxon>
        <taxon>Microbacteriaceae</taxon>
        <taxon>Microbacterium</taxon>
    </lineage>
</organism>
<protein>
    <recommendedName>
        <fullName evidence="2">Cupin type-2 domain-containing protein</fullName>
    </recommendedName>
</protein>
<dbReference type="PANTHER" id="PTHR36156:SF2">
    <property type="entry name" value="CUPIN TYPE-2 DOMAIN-CONTAINING PROTEIN"/>
    <property type="match status" value="1"/>
</dbReference>
<dbReference type="PANTHER" id="PTHR36156">
    <property type="entry name" value="SLR2101 PROTEIN"/>
    <property type="match status" value="1"/>
</dbReference>
<dbReference type="OrthoDB" id="713485at2"/>
<sequence length="195" mass="20341">MPRRIVTGHDDSGASIVVDDGPVPVSRVLPDDGVAFHEVWATDTAPAVIRAGAEDPTVPTPSPAAAGAAPGASGRVGPGAITVPPSAHGTRIRINEFLPGHLDEHGRQSPVHRTESIDYGIVLDGEITLILDQSEVTARAGDIVVQRGTDHAWANRTDTVARVAFVLVGGEFGPDLVSVLPADVHDGLMRRGPRD</sequence>
<name>A0A0B2A7D0_9MICO</name>
<gene>
    <name evidence="3" type="ORF">LK09_11915</name>
</gene>
<dbReference type="SUPFAM" id="SSF51182">
    <property type="entry name" value="RmlC-like cupins"/>
    <property type="match status" value="1"/>
</dbReference>